<proteinExistence type="predicted"/>
<organism evidence="1 2">
    <name type="scientific">Vibrio parahaemolyticus</name>
    <dbReference type="NCBI Taxonomy" id="670"/>
    <lineage>
        <taxon>Bacteria</taxon>
        <taxon>Pseudomonadati</taxon>
        <taxon>Pseudomonadota</taxon>
        <taxon>Gammaproteobacteria</taxon>
        <taxon>Vibrionales</taxon>
        <taxon>Vibrionaceae</taxon>
        <taxon>Vibrio</taxon>
    </lineage>
</organism>
<accession>A0AAW8PWV7</accession>
<sequence>MADKSKWIVCAKPNGKDHWRILGYIEPQPDADRLRRKISKKYSGWDNYGIWVVTENVVIRSEHAPSKEVTTIARMFKTNDFVKGYSDILEGMEFVENYTEGKDEKNLRSLRVLATREGFCMIVHEGDKPTVMHWKKLVSQYTPKPNQQ</sequence>
<evidence type="ECO:0000313" key="1">
    <source>
        <dbReference type="EMBL" id="MDS1820736.1"/>
    </source>
</evidence>
<gene>
    <name evidence="1" type="ORF">QX249_08700</name>
</gene>
<dbReference type="RefSeq" id="WP_311019510.1">
    <property type="nucleotide sequence ID" value="NZ_JAUHGG010000003.1"/>
</dbReference>
<reference evidence="1" key="1">
    <citation type="submission" date="2023-06" db="EMBL/GenBank/DDBJ databases">
        <title>Genomic Diversity of Vibrio spp. and Metagenomic Analysis of Pathogens in Florida Gulf Coastal Waters Following Hurricane Ian.</title>
        <authorList>
            <person name="Brumfield K.D."/>
        </authorList>
    </citation>
    <scope>NUCLEOTIDE SEQUENCE</scope>
    <source>
        <strain evidence="1">WBS2B-138</strain>
    </source>
</reference>
<comment type="caution">
    <text evidence="1">The sequence shown here is derived from an EMBL/GenBank/DDBJ whole genome shotgun (WGS) entry which is preliminary data.</text>
</comment>
<dbReference type="EMBL" id="JAUHGG010000003">
    <property type="protein sequence ID" value="MDS1820736.1"/>
    <property type="molecule type" value="Genomic_DNA"/>
</dbReference>
<dbReference type="AlphaFoldDB" id="A0AAW8PWV7"/>
<dbReference type="Proteomes" id="UP001253193">
    <property type="component" value="Unassembled WGS sequence"/>
</dbReference>
<name>A0AAW8PWV7_VIBPH</name>
<evidence type="ECO:0000313" key="2">
    <source>
        <dbReference type="Proteomes" id="UP001253193"/>
    </source>
</evidence>
<protein>
    <submittedName>
        <fullName evidence="1">Uncharacterized protein</fullName>
    </submittedName>
</protein>